<organism evidence="1 2">
    <name type="scientific">Trypanosoma rangeli SC58</name>
    <dbReference type="NCBI Taxonomy" id="429131"/>
    <lineage>
        <taxon>Eukaryota</taxon>
        <taxon>Discoba</taxon>
        <taxon>Euglenozoa</taxon>
        <taxon>Kinetoplastea</taxon>
        <taxon>Metakinetoplastina</taxon>
        <taxon>Trypanosomatida</taxon>
        <taxon>Trypanosomatidae</taxon>
        <taxon>Trypanosoma</taxon>
        <taxon>Herpetosoma</taxon>
    </lineage>
</organism>
<dbReference type="AlphaFoldDB" id="A0A061JBE2"/>
<sequence>MEIQVGEKVALLTMHKSYRDDAEGGVKAVANYSPFCKYVATCARYGPVPSTFVIRDIRRVAQRIVGLTMDVECVTRSGRVVQSVDLCDSSPAVILPVTTVNDICYALLVRQRQASVGCNFILEAFCGAVNDTGSLMAPKDELFQQLGVDLQQVRAISPKKYTIGNEGTAPYKVYSVTVEMSPETLQTLQNVSMNVEKSLVAMPLDEVLSTVSDAKACLVASLLLAS</sequence>
<evidence type="ECO:0000313" key="2">
    <source>
        <dbReference type="Proteomes" id="UP000031737"/>
    </source>
</evidence>
<gene>
    <name evidence="1" type="ORF">TRSC58_00585</name>
</gene>
<evidence type="ECO:0000313" key="1">
    <source>
        <dbReference type="EMBL" id="ESL11660.1"/>
    </source>
</evidence>
<keyword evidence="2" id="KW-1185">Reference proteome</keyword>
<dbReference type="EMBL" id="AUPL01000585">
    <property type="protein sequence ID" value="ESL11660.1"/>
    <property type="molecule type" value="Genomic_DNA"/>
</dbReference>
<protein>
    <submittedName>
        <fullName evidence="1">Uncharacterized protein</fullName>
    </submittedName>
</protein>
<proteinExistence type="predicted"/>
<dbReference type="VEuPathDB" id="TriTrypDB:TRSC58_00585"/>
<name>A0A061JBE2_TRYRA</name>
<dbReference type="Proteomes" id="UP000031737">
    <property type="component" value="Unassembled WGS sequence"/>
</dbReference>
<accession>A0A061JBE2</accession>
<dbReference type="OrthoDB" id="264166at2759"/>
<comment type="caution">
    <text evidence="1">The sequence shown here is derived from an EMBL/GenBank/DDBJ whole genome shotgun (WGS) entry which is preliminary data.</text>
</comment>
<reference evidence="1 2" key="1">
    <citation type="submission" date="2013-07" db="EMBL/GenBank/DDBJ databases">
        <authorList>
            <person name="Stoco P.H."/>
            <person name="Wagner G."/>
            <person name="Gerber A."/>
            <person name="Zaha A."/>
            <person name="Thompson C."/>
            <person name="Bartholomeu D.C."/>
            <person name="Luckemeyer D.D."/>
            <person name="Bahia D."/>
            <person name="Loreto E."/>
            <person name="Prestes E.B."/>
            <person name="Lima F.M."/>
            <person name="Rodrigues-Luiz G."/>
            <person name="Vallejo G.A."/>
            <person name="Filho J.F."/>
            <person name="Monteiro K.M."/>
            <person name="Tyler K.M."/>
            <person name="de Almeida L.G."/>
            <person name="Ortiz M.F."/>
            <person name="Siervo M.A."/>
            <person name="de Moraes M.H."/>
            <person name="Cunha O.L."/>
            <person name="Mendonca-Neto R."/>
            <person name="Silva R."/>
            <person name="Teixeira S.M."/>
            <person name="Murta S.M."/>
            <person name="Sincero T.C."/>
            <person name="Mendes T.A."/>
            <person name="Urmenyi T.P."/>
            <person name="Silva V.G."/>
            <person name="da Rocha W.D."/>
            <person name="Andersson B."/>
            <person name="Romanha A.J."/>
            <person name="Steindel M."/>
            <person name="de Vasconcelos A.T."/>
            <person name="Grisard E.C."/>
        </authorList>
    </citation>
    <scope>NUCLEOTIDE SEQUENCE [LARGE SCALE GENOMIC DNA]</scope>
    <source>
        <strain evidence="1 2">SC58</strain>
    </source>
</reference>